<dbReference type="PANTHER" id="PTHR40644:SF1">
    <property type="entry name" value="UPF0653 PROTEIN C607.02C"/>
    <property type="match status" value="1"/>
</dbReference>
<dbReference type="AlphaFoldDB" id="A0A0F7STU6"/>
<organism evidence="2">
    <name type="scientific">Phaffia rhodozyma</name>
    <name type="common">Yeast</name>
    <name type="synonym">Xanthophyllomyces dendrorhous</name>
    <dbReference type="NCBI Taxonomy" id="264483"/>
    <lineage>
        <taxon>Eukaryota</taxon>
        <taxon>Fungi</taxon>
        <taxon>Dikarya</taxon>
        <taxon>Basidiomycota</taxon>
        <taxon>Agaricomycotina</taxon>
        <taxon>Tremellomycetes</taxon>
        <taxon>Cystofilobasidiales</taxon>
        <taxon>Mrakiaceae</taxon>
        <taxon>Phaffia</taxon>
    </lineage>
</organism>
<reference evidence="2" key="1">
    <citation type="submission" date="2014-08" db="EMBL/GenBank/DDBJ databases">
        <authorList>
            <person name="Sharma Rahul"/>
            <person name="Thines Marco"/>
        </authorList>
    </citation>
    <scope>NUCLEOTIDE SEQUENCE</scope>
</reference>
<feature type="compositionally biased region" description="Low complexity" evidence="1">
    <location>
        <begin position="201"/>
        <end position="219"/>
    </location>
</feature>
<feature type="region of interest" description="Disordered" evidence="1">
    <location>
        <begin position="1"/>
        <end position="104"/>
    </location>
</feature>
<name>A0A0F7STU6_PHARH</name>
<feature type="compositionally biased region" description="Polar residues" evidence="1">
    <location>
        <begin position="88"/>
        <end position="103"/>
    </location>
</feature>
<evidence type="ECO:0000256" key="1">
    <source>
        <dbReference type="SAM" id="MobiDB-lite"/>
    </source>
</evidence>
<feature type="compositionally biased region" description="Basic and acidic residues" evidence="1">
    <location>
        <begin position="9"/>
        <end position="19"/>
    </location>
</feature>
<feature type="region of interest" description="Disordered" evidence="1">
    <location>
        <begin position="128"/>
        <end position="240"/>
    </location>
</feature>
<sequence>MPHKRAKKSVRDATRKTNGKDQAPGAQDLEREGLPKGAMRILNSMQTQDDFRKRKRENKMGLSESGPGGGKKKNKVALATPSERKTGNSKATTNDALGPSSSLKIVPGESLAHFNRRVEDSLRANIAVASKKAQAHSTEIFRQEKEERKQKHDARVAEREEKKRLKAEQEAMEAEAEEEGSQNEDNFDDEEESESKPKIIAKAGPSATSSTSKPAAHPSNGKLTPTTTAKSTPSITVTPTAIAVKPKKVRATEFASAVPSSAPKRLNDIAQAPPTLTLPRLASKAIKANAGSVETSAGARVGISVGQARILAEERERVIARYREIKEKNGLKASMGLQK</sequence>
<proteinExistence type="predicted"/>
<evidence type="ECO:0000313" key="2">
    <source>
        <dbReference type="EMBL" id="CED83403.1"/>
    </source>
</evidence>
<feature type="compositionally biased region" description="Polar residues" evidence="1">
    <location>
        <begin position="221"/>
        <end position="239"/>
    </location>
</feature>
<dbReference type="EMBL" id="LN483142">
    <property type="protein sequence ID" value="CED83403.1"/>
    <property type="molecule type" value="Genomic_DNA"/>
</dbReference>
<accession>A0A0F7STU6</accession>
<feature type="compositionally biased region" description="Acidic residues" evidence="1">
    <location>
        <begin position="170"/>
        <end position="193"/>
    </location>
</feature>
<dbReference type="PANTHER" id="PTHR40644">
    <property type="entry name" value="UPF0653 PROTEIN C607.02C"/>
    <property type="match status" value="1"/>
</dbReference>
<protein>
    <submittedName>
        <fullName evidence="2">Uncharacterized protein</fullName>
    </submittedName>
</protein>
<feature type="compositionally biased region" description="Basic and acidic residues" evidence="1">
    <location>
        <begin position="139"/>
        <end position="169"/>
    </location>
</feature>